<sequence length="401" mass="42835">MNQSLSISPTQKEATNASPLIAKLQLIVKQIIVLSTEMLLALPLGWALTKLHFGGIAWIFGGIAAGTVVLQGCRVFYNYSPQPNRVARKVGMGLVGLTVGASNANINLDSLVSGIPIFIFLTLFLLLSGIGIGYIYSRLSKTNILTAMLATVPGGVGVMSSIAADYNRNVTLVALVQAIRVTSVVLLIPFVARTSVGGYLNSPTLPVKGVLIDFAASQLGLLAVVLVLTGIIVYLAITFKIPAGEFFGALVLGATFNSLLDHLPFVSDIHFHPPLLVNIIGQMLLGITIGEYWGEKPNFGKKTVGYALMSVFMTLVAGAIAATLAMQLSSWDWLTCLLVTAPGGSAEMILVSLTLNHNVEVVTTGHLVRLIAINSSLPLWLFLFRRFDGLREAKATKYNIK</sequence>
<accession>A0A1Z4KIS0</accession>
<dbReference type="PANTHER" id="PTHR38457">
    <property type="entry name" value="REGULATOR ABRB-RELATED"/>
    <property type="match status" value="1"/>
</dbReference>
<dbReference type="GO" id="GO:0004497">
    <property type="term" value="F:monooxygenase activity"/>
    <property type="evidence" value="ECO:0007669"/>
    <property type="project" value="UniProtKB-KW"/>
</dbReference>
<feature type="transmembrane region" description="Helical" evidence="1">
    <location>
        <begin position="55"/>
        <end position="77"/>
    </location>
</feature>
<protein>
    <submittedName>
        <fullName evidence="2">Putative ammonia monooxygenase</fullName>
    </submittedName>
</protein>
<keyword evidence="2" id="KW-0560">Oxidoreductase</keyword>
<dbReference type="NCBIfam" id="TIGR03082">
    <property type="entry name" value="Gneg_AbrB_dup"/>
    <property type="match status" value="2"/>
</dbReference>
<feature type="transmembrane region" description="Helical" evidence="1">
    <location>
        <begin position="367"/>
        <end position="384"/>
    </location>
</feature>
<reference evidence="2 3" key="1">
    <citation type="submission" date="2017-06" db="EMBL/GenBank/DDBJ databases">
        <title>Genome sequencing of cyanobaciteial culture collection at National Institute for Environmental Studies (NIES).</title>
        <authorList>
            <person name="Hirose Y."/>
            <person name="Shimura Y."/>
            <person name="Fujisawa T."/>
            <person name="Nakamura Y."/>
            <person name="Kawachi M."/>
        </authorList>
    </citation>
    <scope>NUCLEOTIDE SEQUENCE [LARGE SCALE GENOMIC DNA]</scope>
    <source>
        <strain evidence="2 3">NIES-23</strain>
    </source>
</reference>
<proteinExistence type="predicted"/>
<keyword evidence="1" id="KW-1133">Transmembrane helix</keyword>
<feature type="transmembrane region" description="Helical" evidence="1">
    <location>
        <begin position="243"/>
        <end position="263"/>
    </location>
</feature>
<evidence type="ECO:0000256" key="1">
    <source>
        <dbReference type="SAM" id="Phobius"/>
    </source>
</evidence>
<dbReference type="PANTHER" id="PTHR38457:SF1">
    <property type="entry name" value="REGULATOR ABRB-RELATED"/>
    <property type="match status" value="1"/>
</dbReference>
<organism evidence="2 3">
    <name type="scientific">Trichormus variabilis NIES-23</name>
    <dbReference type="NCBI Taxonomy" id="1973479"/>
    <lineage>
        <taxon>Bacteria</taxon>
        <taxon>Bacillati</taxon>
        <taxon>Cyanobacteriota</taxon>
        <taxon>Cyanophyceae</taxon>
        <taxon>Nostocales</taxon>
        <taxon>Nostocaceae</taxon>
        <taxon>Trichormus</taxon>
    </lineage>
</organism>
<keyword evidence="1" id="KW-0472">Membrane</keyword>
<dbReference type="Proteomes" id="UP000217507">
    <property type="component" value="Chromosome"/>
</dbReference>
<gene>
    <name evidence="2" type="ORF">NIES23_16660</name>
</gene>
<feature type="transmembrane region" description="Helical" evidence="1">
    <location>
        <begin position="144"/>
        <end position="164"/>
    </location>
</feature>
<evidence type="ECO:0000313" key="3">
    <source>
        <dbReference type="Proteomes" id="UP000217507"/>
    </source>
</evidence>
<feature type="transmembrane region" description="Helical" evidence="1">
    <location>
        <begin position="211"/>
        <end position="237"/>
    </location>
</feature>
<dbReference type="AlphaFoldDB" id="A0A1Z4KIS0"/>
<keyword evidence="1" id="KW-0812">Transmembrane</keyword>
<feature type="transmembrane region" description="Helical" evidence="1">
    <location>
        <begin position="114"/>
        <end position="137"/>
    </location>
</feature>
<evidence type="ECO:0000313" key="2">
    <source>
        <dbReference type="EMBL" id="BAY68876.1"/>
    </source>
</evidence>
<name>A0A1Z4KIS0_ANAVA</name>
<dbReference type="Pfam" id="PF05145">
    <property type="entry name" value="AbrB"/>
    <property type="match status" value="1"/>
</dbReference>
<dbReference type="GO" id="GO:0010468">
    <property type="term" value="P:regulation of gene expression"/>
    <property type="evidence" value="ECO:0007669"/>
    <property type="project" value="InterPro"/>
</dbReference>
<dbReference type="InterPro" id="IPR017516">
    <property type="entry name" value="AbrB_dup"/>
</dbReference>
<keyword evidence="2" id="KW-0503">Monooxygenase</keyword>
<feature type="transmembrane region" description="Helical" evidence="1">
    <location>
        <begin position="275"/>
        <end position="294"/>
    </location>
</feature>
<dbReference type="InterPro" id="IPR007820">
    <property type="entry name" value="AbrB_fam"/>
</dbReference>
<dbReference type="EMBL" id="AP018216">
    <property type="protein sequence ID" value="BAY68876.1"/>
    <property type="molecule type" value="Genomic_DNA"/>
</dbReference>
<feature type="transmembrane region" description="Helical" evidence="1">
    <location>
        <begin position="306"/>
        <end position="326"/>
    </location>
</feature>
<dbReference type="GO" id="GO:0016020">
    <property type="term" value="C:membrane"/>
    <property type="evidence" value="ECO:0007669"/>
    <property type="project" value="InterPro"/>
</dbReference>
<dbReference type="PIRSF" id="PIRSF038991">
    <property type="entry name" value="Protein_AbrB"/>
    <property type="match status" value="1"/>
</dbReference>
<feature type="transmembrane region" description="Helical" evidence="1">
    <location>
        <begin position="170"/>
        <end position="191"/>
    </location>
</feature>